<proteinExistence type="predicted"/>
<dbReference type="Proteomes" id="UP000031036">
    <property type="component" value="Unassembled WGS sequence"/>
</dbReference>
<protein>
    <submittedName>
        <fullName evidence="1">Uncharacterized protein</fullName>
    </submittedName>
</protein>
<evidence type="ECO:0000313" key="1">
    <source>
        <dbReference type="EMBL" id="KHN81150.1"/>
    </source>
</evidence>
<evidence type="ECO:0000313" key="2">
    <source>
        <dbReference type="Proteomes" id="UP000031036"/>
    </source>
</evidence>
<accession>A0A0B2VJF2</accession>
<gene>
    <name evidence="1" type="ORF">Tcan_00364</name>
</gene>
<keyword evidence="2" id="KW-1185">Reference proteome</keyword>
<name>A0A0B2VJF2_TOXCA</name>
<sequence>MSDCQLYQRALSKRNGSPFERKPSLARKRHGLHGVSGSVHITIKCPAAVLQTSLRDVIFPVAFRFIQDRLFTDCCSCTNDYGRFPLGTIFMGLQSFLLLLKAASSSLLPICNVFKVNEASFAFLFIDAKIEY</sequence>
<organism evidence="1 2">
    <name type="scientific">Toxocara canis</name>
    <name type="common">Canine roundworm</name>
    <dbReference type="NCBI Taxonomy" id="6265"/>
    <lineage>
        <taxon>Eukaryota</taxon>
        <taxon>Metazoa</taxon>
        <taxon>Ecdysozoa</taxon>
        <taxon>Nematoda</taxon>
        <taxon>Chromadorea</taxon>
        <taxon>Rhabditida</taxon>
        <taxon>Spirurina</taxon>
        <taxon>Ascaridomorpha</taxon>
        <taxon>Ascaridoidea</taxon>
        <taxon>Toxocaridae</taxon>
        <taxon>Toxocara</taxon>
    </lineage>
</organism>
<reference evidence="1 2" key="1">
    <citation type="submission" date="2014-11" db="EMBL/GenBank/DDBJ databases">
        <title>Genetic blueprint of the zoonotic pathogen Toxocara canis.</title>
        <authorList>
            <person name="Zhu X.-Q."/>
            <person name="Korhonen P.K."/>
            <person name="Cai H."/>
            <person name="Young N.D."/>
            <person name="Nejsum P."/>
            <person name="von Samson-Himmelstjerna G."/>
            <person name="Boag P.R."/>
            <person name="Tan P."/>
            <person name="Li Q."/>
            <person name="Min J."/>
            <person name="Yang Y."/>
            <person name="Wang X."/>
            <person name="Fang X."/>
            <person name="Hall R.S."/>
            <person name="Hofmann A."/>
            <person name="Sternberg P.W."/>
            <person name="Jex A.R."/>
            <person name="Gasser R.B."/>
        </authorList>
    </citation>
    <scope>NUCLEOTIDE SEQUENCE [LARGE SCALE GENOMIC DNA]</scope>
    <source>
        <strain evidence="1">PN_DK_2014</strain>
    </source>
</reference>
<dbReference type="EMBL" id="JPKZ01001579">
    <property type="protein sequence ID" value="KHN81150.1"/>
    <property type="molecule type" value="Genomic_DNA"/>
</dbReference>
<comment type="caution">
    <text evidence="1">The sequence shown here is derived from an EMBL/GenBank/DDBJ whole genome shotgun (WGS) entry which is preliminary data.</text>
</comment>
<dbReference type="AlphaFoldDB" id="A0A0B2VJF2"/>